<name>A0A290SA48_9GAMM</name>
<dbReference type="KEGG" id="part:PARC_p0054"/>
<keyword evidence="1" id="KW-0614">Plasmid</keyword>
<gene>
    <name evidence="1" type="ORF">PARC_p0054</name>
</gene>
<dbReference type="RefSeq" id="WP_010555479.1">
    <property type="nucleotide sequence ID" value="NZ_CP011027.1"/>
</dbReference>
<evidence type="ECO:0000313" key="2">
    <source>
        <dbReference type="Proteomes" id="UP000016505"/>
    </source>
</evidence>
<dbReference type="Proteomes" id="UP000016505">
    <property type="component" value="Plasmid unnamed"/>
</dbReference>
<dbReference type="AlphaFoldDB" id="A0A290SA48"/>
<dbReference type="Gene3D" id="1.20.120.330">
    <property type="entry name" value="Nucleotidyltransferases domain 2"/>
    <property type="match status" value="1"/>
</dbReference>
<sequence length="158" mass="18387">MSNSNQEFLSMALAYIEIGKVSAKSDSELKNASEYENAIAYQLYHSVELFYKYMLLKKGQTKRVHDIAALETEYKKLFPGPQFNLEHPFDFSSYQASDLNPREAEMAEAHMKKFKPNFMDQHLRYPSNHNTGGYSYKFESCYFDSIKDQMLRISAIDC</sequence>
<dbReference type="EMBL" id="CP011027">
    <property type="protein sequence ID" value="ATC89024.1"/>
    <property type="molecule type" value="Genomic_DNA"/>
</dbReference>
<geneLocation type="plasmid" evidence="1">
    <name>unnamed</name>
</geneLocation>
<evidence type="ECO:0000313" key="1">
    <source>
        <dbReference type="EMBL" id="ATC89024.1"/>
    </source>
</evidence>
<dbReference type="OrthoDB" id="7066584at2"/>
<protein>
    <recommendedName>
        <fullName evidence="3">HEPN domain-containing protein</fullName>
    </recommendedName>
</protein>
<organism evidence="1 2">
    <name type="scientific">Pseudoalteromonas arctica A 37-1-2</name>
    <dbReference type="NCBI Taxonomy" id="1117313"/>
    <lineage>
        <taxon>Bacteria</taxon>
        <taxon>Pseudomonadati</taxon>
        <taxon>Pseudomonadota</taxon>
        <taxon>Gammaproteobacteria</taxon>
        <taxon>Alteromonadales</taxon>
        <taxon>Pseudoalteromonadaceae</taxon>
        <taxon>Pseudoalteromonas</taxon>
    </lineage>
</organism>
<accession>A0A290SA48</accession>
<proteinExistence type="predicted"/>
<reference evidence="1 2" key="1">
    <citation type="journal article" date="2012" name="J. Bacteriol.">
        <title>Genome sequences of type strains of seven species of the marine bacterium Pseudoalteromonas.</title>
        <authorList>
            <person name="Xie B.B."/>
            <person name="Shu Y.L."/>
            <person name="Qin Q.L."/>
            <person name="Rong J.C."/>
            <person name="Zhang X.Y."/>
            <person name="Chen X.L."/>
            <person name="Shi M."/>
            <person name="He H.L."/>
            <person name="Zhou B.C."/>
            <person name="Zhang Y.Z."/>
        </authorList>
    </citation>
    <scope>NUCLEOTIDE SEQUENCE [LARGE SCALE GENOMIC DNA]</scope>
    <source>
        <strain evidence="1 2">A 37-1-2</strain>
        <plasmid evidence="1 2">unnamed</plasmid>
    </source>
</reference>
<evidence type="ECO:0008006" key="3">
    <source>
        <dbReference type="Google" id="ProtNLM"/>
    </source>
</evidence>